<reference evidence="2" key="3">
    <citation type="submission" date="2016-11" db="EMBL/GenBank/DDBJ databases">
        <authorList>
            <person name="Jaros S."/>
            <person name="Januszkiewicz K."/>
            <person name="Wedrychowicz H."/>
        </authorList>
    </citation>
    <scope>NUCLEOTIDE SEQUENCE [LARGE SCALE GENOMIC DNA]</scope>
    <source>
        <strain evidence="2">DSM 27989</strain>
    </source>
</reference>
<dbReference type="EMBL" id="FRBH01000003">
    <property type="protein sequence ID" value="SHK77002.1"/>
    <property type="molecule type" value="Genomic_DNA"/>
</dbReference>
<reference evidence="4" key="4">
    <citation type="journal article" date="2019" name="Int. J. Syst. Evol. Microbiol.">
        <title>The Global Catalogue of Microorganisms (GCM) 10K type strain sequencing project: providing services to taxonomists for standard genome sequencing and annotation.</title>
        <authorList>
            <consortium name="The Broad Institute Genomics Platform"/>
            <consortium name="The Broad Institute Genome Sequencing Center for Infectious Disease"/>
            <person name="Wu L."/>
            <person name="Ma J."/>
        </authorList>
    </citation>
    <scope>NUCLEOTIDE SEQUENCE [LARGE SCALE GENOMIC DNA]</scope>
    <source>
        <strain evidence="4">CGMCC 1.12707</strain>
    </source>
</reference>
<keyword evidence="4" id="KW-1185">Reference proteome</keyword>
<gene>
    <name evidence="1" type="ORF">GCM10010984_18970</name>
    <name evidence="2" type="ORF">SAMN05443634_103203</name>
</gene>
<dbReference type="RefSeq" id="WP_072930174.1">
    <property type="nucleotide sequence ID" value="NZ_BMFL01000012.1"/>
</dbReference>
<reference evidence="3" key="2">
    <citation type="submission" date="2016-11" db="EMBL/GenBank/DDBJ databases">
        <authorList>
            <person name="Varghese N."/>
            <person name="Submissions S."/>
        </authorList>
    </citation>
    <scope>NUCLEOTIDE SEQUENCE [LARGE SCALE GENOMIC DNA]</scope>
    <source>
        <strain evidence="3">DSM 27989</strain>
    </source>
</reference>
<reference evidence="1" key="1">
    <citation type="journal article" date="2014" name="Int. J. Syst. Evol. Microbiol.">
        <title>Complete genome of a new Firmicutes species belonging to the dominant human colonic microbiota ('Ruminococcus bicirculans') reveals two chromosomes and a selective capacity to utilize plant glucans.</title>
        <authorList>
            <consortium name="NISC Comparative Sequencing Program"/>
            <person name="Wegmann U."/>
            <person name="Louis P."/>
            <person name="Goesmann A."/>
            <person name="Henrissat B."/>
            <person name="Duncan S.H."/>
            <person name="Flint H.J."/>
        </authorList>
    </citation>
    <scope>NUCLEOTIDE SEQUENCE</scope>
    <source>
        <strain evidence="1">CGMCC 1.12707</strain>
    </source>
</reference>
<organism evidence="2 3">
    <name type="scientific">Chishuiella changwenlii</name>
    <dbReference type="NCBI Taxonomy" id="1434701"/>
    <lineage>
        <taxon>Bacteria</taxon>
        <taxon>Pseudomonadati</taxon>
        <taxon>Bacteroidota</taxon>
        <taxon>Flavobacteriia</taxon>
        <taxon>Flavobacteriales</taxon>
        <taxon>Weeksellaceae</taxon>
        <taxon>Chishuiella</taxon>
    </lineage>
</organism>
<name>A0A1M6V6B3_9FLAO</name>
<protein>
    <submittedName>
        <fullName evidence="2">Uncharacterized protein</fullName>
    </submittedName>
</protein>
<reference evidence="1" key="5">
    <citation type="submission" date="2024-05" db="EMBL/GenBank/DDBJ databases">
        <authorList>
            <person name="Sun Q."/>
            <person name="Zhou Y."/>
        </authorList>
    </citation>
    <scope>NUCLEOTIDE SEQUENCE</scope>
    <source>
        <strain evidence="1">CGMCC 1.12707</strain>
    </source>
</reference>
<evidence type="ECO:0000313" key="4">
    <source>
        <dbReference type="Proteomes" id="UP000650994"/>
    </source>
</evidence>
<accession>A0A1M6V6B3</accession>
<dbReference type="Proteomes" id="UP000184120">
    <property type="component" value="Unassembled WGS sequence"/>
</dbReference>
<dbReference type="Proteomes" id="UP000650994">
    <property type="component" value="Unassembled WGS sequence"/>
</dbReference>
<evidence type="ECO:0000313" key="3">
    <source>
        <dbReference type="Proteomes" id="UP000184120"/>
    </source>
</evidence>
<dbReference type="EMBL" id="BMFL01000012">
    <property type="protein sequence ID" value="GGF01726.1"/>
    <property type="molecule type" value="Genomic_DNA"/>
</dbReference>
<dbReference type="OrthoDB" id="1268678at2"/>
<evidence type="ECO:0000313" key="2">
    <source>
        <dbReference type="EMBL" id="SHK77002.1"/>
    </source>
</evidence>
<sequence>MSIIIKITQKDHEFVDFIHEFIFGSTTNHLLHDLPFIIQSIDKMSQLTNCQEKKEFLTNLVIAYKSQAIDFLKANKQHNQELKPNITKETLINLYSKFAYFKVQKEQEILFMLREKFE</sequence>
<evidence type="ECO:0000313" key="1">
    <source>
        <dbReference type="EMBL" id="GGF01726.1"/>
    </source>
</evidence>
<proteinExistence type="predicted"/>
<dbReference type="STRING" id="1434701.SAMN05443634_103203"/>
<dbReference type="AlphaFoldDB" id="A0A1M6V6B3"/>